<dbReference type="GeneID" id="44131409"/>
<dbReference type="CDD" id="cd12797">
    <property type="entry name" value="M23_peptidase"/>
    <property type="match status" value="1"/>
</dbReference>
<dbReference type="AlphaFoldDB" id="A0A1L6J6K0"/>
<evidence type="ECO:0000259" key="2">
    <source>
        <dbReference type="Pfam" id="PF01551"/>
    </source>
</evidence>
<dbReference type="OrthoDB" id="9815245at2"/>
<dbReference type="SUPFAM" id="SSF51261">
    <property type="entry name" value="Duplicated hybrid motif"/>
    <property type="match status" value="1"/>
</dbReference>
<dbReference type="Proteomes" id="UP000185161">
    <property type="component" value="Chromosome"/>
</dbReference>
<keyword evidence="5" id="KW-1185">Reference proteome</keyword>
<evidence type="ECO:0000313" key="6">
    <source>
        <dbReference type="Proteomes" id="UP000286681"/>
    </source>
</evidence>
<dbReference type="PANTHER" id="PTHR21666:SF289">
    <property type="entry name" value="L-ALA--D-GLU ENDOPEPTIDASE"/>
    <property type="match status" value="1"/>
</dbReference>
<proteinExistence type="predicted"/>
<organism evidence="3 5">
    <name type="scientific">Sphingomonas koreensis</name>
    <dbReference type="NCBI Taxonomy" id="93064"/>
    <lineage>
        <taxon>Bacteria</taxon>
        <taxon>Pseudomonadati</taxon>
        <taxon>Pseudomonadota</taxon>
        <taxon>Alphaproteobacteria</taxon>
        <taxon>Sphingomonadales</taxon>
        <taxon>Sphingomonadaceae</taxon>
        <taxon>Sphingomonas</taxon>
    </lineage>
</organism>
<reference evidence="3" key="1">
    <citation type="submission" date="2016-12" db="EMBL/GenBank/DDBJ databases">
        <title>Whole genome sequencing of Sphingomonas koreensis.</title>
        <authorList>
            <person name="Conlan S."/>
            <person name="Thomas P.J."/>
            <person name="Mullikin J."/>
            <person name="Palmore T.N."/>
            <person name="Frank K.M."/>
            <person name="Segre J.A."/>
        </authorList>
    </citation>
    <scope>NUCLEOTIDE SEQUENCE</scope>
    <source>
        <strain evidence="3">ABOJV</strain>
    </source>
</reference>
<dbReference type="KEGG" id="skr:BRX40_02450"/>
<dbReference type="Gene3D" id="3.10.450.350">
    <property type="match status" value="1"/>
</dbReference>
<dbReference type="Gene3D" id="2.70.70.10">
    <property type="entry name" value="Glucose Permease (Domain IIA)"/>
    <property type="match status" value="1"/>
</dbReference>
<protein>
    <submittedName>
        <fullName evidence="4">M23 family peptidase</fullName>
    </submittedName>
    <submittedName>
        <fullName evidence="3">Peptidase M23</fullName>
    </submittedName>
</protein>
<feature type="domain" description="M23ase beta-sheet core" evidence="2">
    <location>
        <begin position="361"/>
        <end position="456"/>
    </location>
</feature>
<reference evidence="5" key="2">
    <citation type="submission" date="2016-12" db="EMBL/GenBank/DDBJ databases">
        <title>Whole genome sequencing of Sphingomonas sp. ABOJV.</title>
        <authorList>
            <person name="Conlan S."/>
            <person name="Thomas P.J."/>
            <person name="Mullikin J."/>
            <person name="Palmore T.N."/>
            <person name="Frank K.M."/>
            <person name="Segre J.A."/>
        </authorList>
    </citation>
    <scope>NUCLEOTIDE SEQUENCE [LARGE SCALE GENOMIC DNA]</scope>
    <source>
        <strain evidence="5">ABOJV</strain>
    </source>
</reference>
<dbReference type="Pfam" id="PF01551">
    <property type="entry name" value="Peptidase_M23"/>
    <property type="match status" value="1"/>
</dbReference>
<dbReference type="InterPro" id="IPR050570">
    <property type="entry name" value="Cell_wall_metabolism_enzyme"/>
</dbReference>
<reference evidence="4 6" key="3">
    <citation type="submission" date="2018-07" db="EMBL/GenBank/DDBJ databases">
        <title>Genomic and Epidemiologic Investigation of an Indolent Hospital Outbreak.</title>
        <authorList>
            <person name="Johnson R.C."/>
            <person name="Deming C."/>
            <person name="Conlan S."/>
            <person name="Zellmer C.J."/>
            <person name="Michelin A.V."/>
            <person name="Lee-Lin S."/>
            <person name="Thomas P.J."/>
            <person name="Park M."/>
            <person name="Weingarten R.A."/>
            <person name="Less J."/>
            <person name="Dekker J.P."/>
            <person name="Frank K.M."/>
            <person name="Musser K.A."/>
            <person name="Mcquiston J.R."/>
            <person name="Henderson D.K."/>
            <person name="Lau A.F."/>
            <person name="Palmore T.N."/>
            <person name="Segre J.A."/>
        </authorList>
    </citation>
    <scope>NUCLEOTIDE SEQUENCE [LARGE SCALE GENOMIC DNA]</scope>
    <source>
        <strain evidence="4 6">SK-NIH.Env10_0317</strain>
    </source>
</reference>
<dbReference type="RefSeq" id="WP_075150554.1">
    <property type="nucleotide sequence ID" value="NZ_CP018820.1"/>
</dbReference>
<dbReference type="EMBL" id="CP018820">
    <property type="protein sequence ID" value="APR51436.1"/>
    <property type="molecule type" value="Genomic_DNA"/>
</dbReference>
<dbReference type="GO" id="GO:0004222">
    <property type="term" value="F:metalloendopeptidase activity"/>
    <property type="evidence" value="ECO:0007669"/>
    <property type="project" value="TreeGrafter"/>
</dbReference>
<evidence type="ECO:0000313" key="5">
    <source>
        <dbReference type="Proteomes" id="UP000185161"/>
    </source>
</evidence>
<keyword evidence="1" id="KW-0732">Signal</keyword>
<dbReference type="STRING" id="93064.BRX40_02450"/>
<name>A0A1L6J6K0_9SPHN</name>
<evidence type="ECO:0000313" key="4">
    <source>
        <dbReference type="EMBL" id="RSV05510.1"/>
    </source>
</evidence>
<dbReference type="InterPro" id="IPR016047">
    <property type="entry name" value="M23ase_b-sheet_dom"/>
</dbReference>
<dbReference type="Proteomes" id="UP000286681">
    <property type="component" value="Unassembled WGS sequence"/>
</dbReference>
<dbReference type="EMBL" id="QQWO01000004">
    <property type="protein sequence ID" value="RSV05510.1"/>
    <property type="molecule type" value="Genomic_DNA"/>
</dbReference>
<sequence length="503" mass="52459">MFLRGDHGFEQAGGTNARSFGRALVVRKATLGDRLRERFPDFDPVPDLGSRIGSGEWFRGVATCAALCGAVLLLSPGFERPIYASVPAALTGTDADIARAQAIAPMAAGSATGTKLAATSLVANLTDTPERPILQSTVTLGSGGALQAALTRSGVGKADAARAADLVAGAVALGDLKSGTQLDLTLGRRIDKARPRPLEKLAFRARFDLSLELVRSGGGLALNEIPIAIDHTPLRIRGRVGESLYRSARAAGAPAKAVEAYIRSIATRVPIGRVGADSEFDIIVEQARAATGEVQMGNLLYAGLNGGAGKLQLVRWEEDGRTTWYDGRGTGERKGQMAMPAAGRISSGFGLRRHPVLGFSRMHKGLDIAAGYGSPIRAANDGTVAFAGRNGGYGNFVRLNHSGGMGSGYGHMSRIAVRSGQRVARGQVIGYVGSTGISTGPHLHYELYRNGVAINPRSVSFSVVQALSGGDLREFKAKLARLLAVPVGGTRGNKPGTDNAGAR</sequence>
<evidence type="ECO:0000256" key="1">
    <source>
        <dbReference type="ARBA" id="ARBA00022729"/>
    </source>
</evidence>
<accession>A0A1L6J6K0</accession>
<evidence type="ECO:0000313" key="3">
    <source>
        <dbReference type="EMBL" id="APR51436.1"/>
    </source>
</evidence>
<dbReference type="PANTHER" id="PTHR21666">
    <property type="entry name" value="PEPTIDASE-RELATED"/>
    <property type="match status" value="1"/>
</dbReference>
<gene>
    <name evidence="3" type="ORF">BRX40_02450</name>
    <name evidence="4" type="ORF">CA257_06055</name>
</gene>
<dbReference type="InterPro" id="IPR011055">
    <property type="entry name" value="Dup_hybrid_motif"/>
</dbReference>